<evidence type="ECO:0000313" key="2">
    <source>
        <dbReference type="EMBL" id="MDW5596073.1"/>
    </source>
</evidence>
<evidence type="ECO:0008006" key="4">
    <source>
        <dbReference type="Google" id="ProtNLM"/>
    </source>
</evidence>
<feature type="signal peptide" evidence="1">
    <location>
        <begin position="1"/>
        <end position="30"/>
    </location>
</feature>
<comment type="caution">
    <text evidence="2">The sequence shown here is derived from an EMBL/GenBank/DDBJ whole genome shotgun (WGS) entry which is preliminary data.</text>
</comment>
<keyword evidence="1" id="KW-0732">Signal</keyword>
<accession>A0ABU4HRY7</accession>
<dbReference type="EMBL" id="JAWSTH010000046">
    <property type="protein sequence ID" value="MDW5596073.1"/>
    <property type="molecule type" value="Genomic_DNA"/>
</dbReference>
<gene>
    <name evidence="2" type="ORF">R7226_17130</name>
</gene>
<sequence length="487" mass="50707">MRLNVTKLSALSAAVAAAGSLGLLAGTAGAATFPASHDTQCENGDSIFGRGASFARGAHIGWGAEILTPDAFSRLGQGFGYNAAGCNNSTSPLVSFAIGRESVSYYPSGSGSATALFGFARANSRVASSFEINFGGTDEPGTSTQNGFAVDGDPAVSYDNTDLETIPLAGSAIAIDVKLPAGCSVDPADRILSPTQVEGVFANDAGFTRWGNIFTITGTSGGNACSSLTINRVARYDRSGTTFALKQFLHAVDGAEGWATTYSTDNRDWPNRSTNWYTSNQINGAGALLDSLSGTTVARDNAGSTSTIAGGIGYADLATSRGRAYGWYDSAAPDANDERFWVYVRRPSDNVEVSPAALDDATTTTDYGAACDDVRYSNIPATTEGDWTGLTGTPTNQDYPICTPTYALAWEEPADFNRGYNRSIASATGPFTIDQARSTKDYITYALSAHGQGLLAARDYSALSPDLLRVAQAGAAVLGWNNAEAGE</sequence>
<keyword evidence="3" id="KW-1185">Reference proteome</keyword>
<reference evidence="3" key="1">
    <citation type="submission" date="2023-07" db="EMBL/GenBank/DDBJ databases">
        <title>Conexibacter stalactiti sp. nov., isolated from stalactites in a lava cave and emended description of the genus Conexibacter.</title>
        <authorList>
            <person name="Lee S.D."/>
        </authorList>
    </citation>
    <scope>NUCLEOTIDE SEQUENCE [LARGE SCALE GENOMIC DNA]</scope>
    <source>
        <strain evidence="3">KCTC 39840</strain>
    </source>
</reference>
<evidence type="ECO:0000256" key="1">
    <source>
        <dbReference type="SAM" id="SignalP"/>
    </source>
</evidence>
<dbReference type="SUPFAM" id="SSF53850">
    <property type="entry name" value="Periplasmic binding protein-like II"/>
    <property type="match status" value="1"/>
</dbReference>
<dbReference type="Gene3D" id="3.40.190.10">
    <property type="entry name" value="Periplasmic binding protein-like II"/>
    <property type="match status" value="2"/>
</dbReference>
<dbReference type="RefSeq" id="WP_318598451.1">
    <property type="nucleotide sequence ID" value="NZ_JAWSTH010000046.1"/>
</dbReference>
<feature type="chain" id="PRO_5046905070" description="PBP domain-containing protein" evidence="1">
    <location>
        <begin position="31"/>
        <end position="487"/>
    </location>
</feature>
<dbReference type="Proteomes" id="UP001284601">
    <property type="component" value="Unassembled WGS sequence"/>
</dbReference>
<proteinExistence type="predicted"/>
<organism evidence="2 3">
    <name type="scientific">Conexibacter stalactiti</name>
    <dbReference type="NCBI Taxonomy" id="1940611"/>
    <lineage>
        <taxon>Bacteria</taxon>
        <taxon>Bacillati</taxon>
        <taxon>Actinomycetota</taxon>
        <taxon>Thermoleophilia</taxon>
        <taxon>Solirubrobacterales</taxon>
        <taxon>Conexibacteraceae</taxon>
        <taxon>Conexibacter</taxon>
    </lineage>
</organism>
<evidence type="ECO:0000313" key="3">
    <source>
        <dbReference type="Proteomes" id="UP001284601"/>
    </source>
</evidence>
<protein>
    <recommendedName>
        <fullName evidence="4">PBP domain-containing protein</fullName>
    </recommendedName>
</protein>
<name>A0ABU4HRY7_9ACTN</name>